<gene>
    <name evidence="1" type="ORF">TWF696_008078</name>
</gene>
<protein>
    <submittedName>
        <fullName evidence="1">Uncharacterized protein</fullName>
    </submittedName>
</protein>
<keyword evidence="2" id="KW-1185">Reference proteome</keyword>
<dbReference type="AlphaFoldDB" id="A0AAV9UM02"/>
<dbReference type="Proteomes" id="UP001375240">
    <property type="component" value="Unassembled WGS sequence"/>
</dbReference>
<reference evidence="1 2" key="1">
    <citation type="submission" date="2019-10" db="EMBL/GenBank/DDBJ databases">
        <authorList>
            <person name="Palmer J.M."/>
        </authorList>
    </citation>
    <scope>NUCLEOTIDE SEQUENCE [LARGE SCALE GENOMIC DNA]</scope>
    <source>
        <strain evidence="1 2">TWF696</strain>
    </source>
</reference>
<evidence type="ECO:0000313" key="2">
    <source>
        <dbReference type="Proteomes" id="UP001375240"/>
    </source>
</evidence>
<proteinExistence type="predicted"/>
<sequence>MPPGFKASLETLPLELQEEIFAYVVQAPKVNIIIRDAEVLQEENHFNILPQNPPHKFTPHVCRPRHLPQLPAVGRRRECYNAEHTAKSSDDGCLDLLTSRPRPQPPQLQYGTYTGTFALSLIYQFSPIPANVVCLSKNLHRAVASIWSILRRRLKKLLDSQIVVTDELNYRYFGNYKIIWFTDFVENPSEEMLDLCRESRFIFDLDNTHSFVATFRTIREPIARAIRSVVTPDEMVLYPWFATFLRSTETIGVVLNEGTNPPTWCLQALGEGEVERLEVIQSRWGKTNVELKDPLPDPRINQYKFKRQELTEDEVHDRGRYIFNSFRKTKTCYYQGRATLEDVVSVFQRDKDADIVEIPISDMKA</sequence>
<evidence type="ECO:0000313" key="1">
    <source>
        <dbReference type="EMBL" id="KAK6344441.1"/>
    </source>
</evidence>
<dbReference type="EMBL" id="JAVHNQ010000006">
    <property type="protein sequence ID" value="KAK6344441.1"/>
    <property type="molecule type" value="Genomic_DNA"/>
</dbReference>
<organism evidence="1 2">
    <name type="scientific">Orbilia brochopaga</name>
    <dbReference type="NCBI Taxonomy" id="3140254"/>
    <lineage>
        <taxon>Eukaryota</taxon>
        <taxon>Fungi</taxon>
        <taxon>Dikarya</taxon>
        <taxon>Ascomycota</taxon>
        <taxon>Pezizomycotina</taxon>
        <taxon>Orbiliomycetes</taxon>
        <taxon>Orbiliales</taxon>
        <taxon>Orbiliaceae</taxon>
        <taxon>Orbilia</taxon>
    </lineage>
</organism>
<name>A0AAV9UM02_9PEZI</name>
<comment type="caution">
    <text evidence="1">The sequence shown here is derived from an EMBL/GenBank/DDBJ whole genome shotgun (WGS) entry which is preliminary data.</text>
</comment>
<accession>A0AAV9UM02</accession>